<dbReference type="EMBL" id="CP042806">
    <property type="protein sequence ID" value="QEE27564.1"/>
    <property type="molecule type" value="Genomic_DNA"/>
</dbReference>
<dbReference type="GO" id="GO:0005975">
    <property type="term" value="P:carbohydrate metabolic process"/>
    <property type="evidence" value="ECO:0007669"/>
    <property type="project" value="InterPro"/>
</dbReference>
<dbReference type="SMART" id="SM01217">
    <property type="entry name" value="Fn3_like"/>
    <property type="match status" value="1"/>
</dbReference>
<feature type="domain" description="Fibronectin type III-like" evidence="4">
    <location>
        <begin position="676"/>
        <end position="746"/>
    </location>
</feature>
<dbReference type="InterPro" id="IPR026891">
    <property type="entry name" value="Fn3-like"/>
</dbReference>
<dbReference type="InterPro" id="IPR001764">
    <property type="entry name" value="Glyco_hydro_3_N"/>
</dbReference>
<dbReference type="Gene3D" id="3.40.50.1700">
    <property type="entry name" value="Glycoside hydrolase family 3 C-terminal domain"/>
    <property type="match status" value="1"/>
</dbReference>
<dbReference type="PANTHER" id="PTHR42715:SF10">
    <property type="entry name" value="BETA-GLUCOSIDASE"/>
    <property type="match status" value="1"/>
</dbReference>
<dbReference type="FunFam" id="2.60.40.10:FF:000495">
    <property type="entry name" value="Periplasmic beta-glucosidase"/>
    <property type="match status" value="1"/>
</dbReference>
<organism evidence="5 6">
    <name type="scientific">Terriglobus albidus</name>
    <dbReference type="NCBI Taxonomy" id="1592106"/>
    <lineage>
        <taxon>Bacteria</taxon>
        <taxon>Pseudomonadati</taxon>
        <taxon>Acidobacteriota</taxon>
        <taxon>Terriglobia</taxon>
        <taxon>Terriglobales</taxon>
        <taxon>Acidobacteriaceae</taxon>
        <taxon>Terriglobus</taxon>
    </lineage>
</organism>
<dbReference type="InterPro" id="IPR017853">
    <property type="entry name" value="GH"/>
</dbReference>
<dbReference type="Pfam" id="PF14310">
    <property type="entry name" value="Fn3-like"/>
    <property type="match status" value="1"/>
</dbReference>
<feature type="signal peptide" evidence="3">
    <location>
        <begin position="1"/>
        <end position="27"/>
    </location>
</feature>
<evidence type="ECO:0000259" key="4">
    <source>
        <dbReference type="SMART" id="SM01217"/>
    </source>
</evidence>
<dbReference type="InterPro" id="IPR013783">
    <property type="entry name" value="Ig-like_fold"/>
</dbReference>
<evidence type="ECO:0000256" key="3">
    <source>
        <dbReference type="SAM" id="SignalP"/>
    </source>
</evidence>
<keyword evidence="3" id="KW-0732">Signal</keyword>
<protein>
    <submittedName>
        <fullName evidence="5">Beta-glucosidase BglX</fullName>
        <ecNumber evidence="5">3.2.1.21</ecNumber>
    </submittedName>
</protein>
<keyword evidence="5" id="KW-0326">Glycosidase</keyword>
<dbReference type="EC" id="3.2.1.21" evidence="5"/>
<sequence>MKYQTIRSLLAAALLASWLPLCGQTSATPEQRANLLLSKMSVDEKVGQLNQVFDFSGLPGMPAPAQKLEDQVRQGQIGSILFVTDPKRINALQKIAVSEGAHIPILFGFDVIHGFDTEFPVPVGMAASWDPEMARKAQSVAAEEAVHAGVRWTFAPMLDIARDPRWGRISEGAGEDPYLGAAMARAQVKGFQGEPGQPLRFAATLKHFAGYGAAEGGRDYDASYIPEELLQNVYLRPFQAGVEAGAKSVMSAYMDLNDVPATGNTHLLREILRDQMKFNGFVVSDANAVGDLYTHGFSSDAKDAAFRAAVAGVNMDMGSGTYLKNLKQLVTEGKVSATALDDLVRPILATKFALGLFDSPYADGDESTHAVMLAKHRDLARVAAARSAVLLRNEGGVLPLAKTTRRIAVIGPLGDSQYDMNGPWSLTAKPADTVTIVAGIRNKLPGADVRFAQGVQLRKQFPSMFDGLIGPKPEAEWDADKAEATMKEALSLANDSDVVVLALGESALMDFEYASRSSLALPGRQQELLEKIVATGKPVVLLLFSTRPLDVTWASQHVSAIMDCYFGGTETGNAVADLLFGDVSPAGKLPVTWPRNAGQIPIYYAHNLSHKPYGAPDFTSRYWDLPTEPLYPFGFGLSYASFEISNLRLSKKEIHTKDPVTAVVTVKNAGKVKADEVVQLYLHQKSGSASRPVRELKGFQRITLAPGESRDVSFVVGAAERTYWSSATHGWTLDASEFDVWAGDSSTASLHDTFSVVQ</sequence>
<comment type="similarity">
    <text evidence="1">Belongs to the glycosyl hydrolase 3 family.</text>
</comment>
<dbReference type="Pfam" id="PF01915">
    <property type="entry name" value="Glyco_hydro_3_C"/>
    <property type="match status" value="1"/>
</dbReference>
<keyword evidence="6" id="KW-1185">Reference proteome</keyword>
<dbReference type="InterPro" id="IPR002772">
    <property type="entry name" value="Glyco_hydro_3_C"/>
</dbReference>
<dbReference type="Pfam" id="PF00933">
    <property type="entry name" value="Glyco_hydro_3"/>
    <property type="match status" value="1"/>
</dbReference>
<dbReference type="Gene3D" id="3.20.20.300">
    <property type="entry name" value="Glycoside hydrolase, family 3, N-terminal domain"/>
    <property type="match status" value="1"/>
</dbReference>
<reference evidence="5 6" key="1">
    <citation type="submission" date="2019-08" db="EMBL/GenBank/DDBJ databases">
        <title>Complete genome sequence of Terriglobus albidus strain ORNL.</title>
        <authorList>
            <person name="Podar M."/>
        </authorList>
    </citation>
    <scope>NUCLEOTIDE SEQUENCE [LARGE SCALE GENOMIC DNA]</scope>
    <source>
        <strain evidence="5 6">ORNL</strain>
    </source>
</reference>
<name>A0A5B9E7N0_9BACT</name>
<dbReference type="Gene3D" id="2.60.40.10">
    <property type="entry name" value="Immunoglobulins"/>
    <property type="match status" value="1"/>
</dbReference>
<dbReference type="Proteomes" id="UP000321820">
    <property type="component" value="Chromosome"/>
</dbReference>
<dbReference type="OrthoDB" id="9805821at2"/>
<proteinExistence type="inferred from homology"/>
<dbReference type="NCBIfam" id="NF011678">
    <property type="entry name" value="PRK15098.1"/>
    <property type="match status" value="1"/>
</dbReference>
<dbReference type="AlphaFoldDB" id="A0A5B9E7N0"/>
<dbReference type="GO" id="GO:0008422">
    <property type="term" value="F:beta-glucosidase activity"/>
    <property type="evidence" value="ECO:0007669"/>
    <property type="project" value="UniProtKB-EC"/>
</dbReference>
<dbReference type="PRINTS" id="PR00133">
    <property type="entry name" value="GLHYDRLASE3"/>
</dbReference>
<dbReference type="KEGG" id="talb:FTW19_05825"/>
<accession>A0A5B9E7N0</accession>
<evidence type="ECO:0000256" key="2">
    <source>
        <dbReference type="ARBA" id="ARBA00022801"/>
    </source>
</evidence>
<dbReference type="PANTHER" id="PTHR42715">
    <property type="entry name" value="BETA-GLUCOSIDASE"/>
    <property type="match status" value="1"/>
</dbReference>
<dbReference type="SUPFAM" id="SSF52279">
    <property type="entry name" value="Beta-D-glucan exohydrolase, C-terminal domain"/>
    <property type="match status" value="1"/>
</dbReference>
<dbReference type="SUPFAM" id="SSF51445">
    <property type="entry name" value="(Trans)glycosidases"/>
    <property type="match status" value="1"/>
</dbReference>
<evidence type="ECO:0000313" key="6">
    <source>
        <dbReference type="Proteomes" id="UP000321820"/>
    </source>
</evidence>
<feature type="chain" id="PRO_5023062840" evidence="3">
    <location>
        <begin position="28"/>
        <end position="758"/>
    </location>
</feature>
<gene>
    <name evidence="5" type="primary">bglX</name>
    <name evidence="5" type="ORF">FTW19_05825</name>
</gene>
<dbReference type="RefSeq" id="WP_147646755.1">
    <property type="nucleotide sequence ID" value="NZ_CP042806.1"/>
</dbReference>
<dbReference type="InterPro" id="IPR036962">
    <property type="entry name" value="Glyco_hydro_3_N_sf"/>
</dbReference>
<dbReference type="InterPro" id="IPR036881">
    <property type="entry name" value="Glyco_hydro_3_C_sf"/>
</dbReference>
<evidence type="ECO:0000313" key="5">
    <source>
        <dbReference type="EMBL" id="QEE27564.1"/>
    </source>
</evidence>
<evidence type="ECO:0000256" key="1">
    <source>
        <dbReference type="ARBA" id="ARBA00005336"/>
    </source>
</evidence>
<dbReference type="InterPro" id="IPR050288">
    <property type="entry name" value="Cellulose_deg_GH3"/>
</dbReference>
<keyword evidence="2 5" id="KW-0378">Hydrolase</keyword>